<evidence type="ECO:0000313" key="3">
    <source>
        <dbReference type="Proteomes" id="UP001220610"/>
    </source>
</evidence>
<feature type="signal peptide" evidence="1">
    <location>
        <begin position="1"/>
        <end position="24"/>
    </location>
</feature>
<reference evidence="2" key="1">
    <citation type="submission" date="2023-03" db="EMBL/GenBank/DDBJ databases">
        <title>Andean soil-derived lignocellulolytic bacterial consortium as a source of novel taxa and putative plastic-active enzymes.</title>
        <authorList>
            <person name="Diaz-Garcia L."/>
            <person name="Chuvochina M."/>
            <person name="Feuerriegel G."/>
            <person name="Bunk B."/>
            <person name="Sproer C."/>
            <person name="Streit W.R."/>
            <person name="Rodriguez L.M."/>
            <person name="Overmann J."/>
            <person name="Jimenez D.J."/>
        </authorList>
    </citation>
    <scope>NUCLEOTIDE SEQUENCE</scope>
    <source>
        <strain evidence="2">MAG 7</strain>
    </source>
</reference>
<dbReference type="Proteomes" id="UP001220610">
    <property type="component" value="Chromosome"/>
</dbReference>
<organism evidence="2 3">
    <name type="scientific">Candidatus Pseudobacter hemicellulosilyticus</name>
    <dbReference type="NCBI Taxonomy" id="3121375"/>
    <lineage>
        <taxon>Bacteria</taxon>
        <taxon>Pseudomonadati</taxon>
        <taxon>Bacteroidota</taxon>
        <taxon>Chitinophagia</taxon>
        <taxon>Chitinophagales</taxon>
        <taxon>Chitinophagaceae</taxon>
        <taxon>Pseudobacter</taxon>
    </lineage>
</organism>
<protein>
    <submittedName>
        <fullName evidence="2">DUF2911 domain-containing protein</fullName>
    </submittedName>
</protein>
<accession>A0AAJ5WW66</accession>
<dbReference type="AlphaFoldDB" id="A0AAJ5WW66"/>
<evidence type="ECO:0000313" key="2">
    <source>
        <dbReference type="EMBL" id="WEK36692.1"/>
    </source>
</evidence>
<proteinExistence type="predicted"/>
<evidence type="ECO:0000256" key="1">
    <source>
        <dbReference type="SAM" id="SignalP"/>
    </source>
</evidence>
<feature type="chain" id="PRO_5042519049" evidence="1">
    <location>
        <begin position="25"/>
        <end position="217"/>
    </location>
</feature>
<sequence>MKKPTFTSQLFPVTGLLLCGLLLAACNQKTPAPSNTVTTIKPTHVNGNGHDQLLTAGLDKSPMDMVYYPIDYPKLKMSRNITEPLVARVIYSRPQKGGRTIFGEVLPYGHAWRMGANEATEIEFFRDVTINKQTVPKGRYVLYGIPYEDKWTIVLNSDLFTWGLKIDSSKDAFQFTIPIRKTNYPFEIFTMEFEKATKGMQLVMEWDSVQAKLPILF</sequence>
<dbReference type="InterPro" id="IPR021314">
    <property type="entry name" value="DUF2911"/>
</dbReference>
<dbReference type="Pfam" id="PF11138">
    <property type="entry name" value="DUF2911"/>
    <property type="match status" value="1"/>
</dbReference>
<keyword evidence="1" id="KW-0732">Signal</keyword>
<dbReference type="EMBL" id="CP119311">
    <property type="protein sequence ID" value="WEK36692.1"/>
    <property type="molecule type" value="Genomic_DNA"/>
</dbReference>
<dbReference type="PROSITE" id="PS51257">
    <property type="entry name" value="PROKAR_LIPOPROTEIN"/>
    <property type="match status" value="1"/>
</dbReference>
<gene>
    <name evidence="2" type="ORF">P0Y53_04185</name>
</gene>
<name>A0AAJ5WW66_9BACT</name>